<evidence type="ECO:0000256" key="2">
    <source>
        <dbReference type="SAM" id="MobiDB-lite"/>
    </source>
</evidence>
<keyword evidence="5" id="KW-1185">Reference proteome</keyword>
<dbReference type="EMBL" id="RRCO01000004">
    <property type="protein sequence ID" value="RRJ25090.1"/>
    <property type="molecule type" value="Genomic_DNA"/>
</dbReference>
<dbReference type="RefSeq" id="WP_128674405.1">
    <property type="nucleotide sequence ID" value="NZ_RRCO01000004.1"/>
</dbReference>
<proteinExistence type="predicted"/>
<keyword evidence="1" id="KW-0175">Coiled coil</keyword>
<keyword evidence="3" id="KW-0732">Signal</keyword>
<feature type="compositionally biased region" description="Gly residues" evidence="2">
    <location>
        <begin position="1444"/>
        <end position="1462"/>
    </location>
</feature>
<sequence>MKRKTIKAKIAAALSASMALAMLAPAMPAYAAAPGAGEIQFNFTGKNESVDRFASDLTLSGTAGAVIPTAPAPAGLQVNTGTGAIALPYMNDSGAFDATKTFQATGDASALNWDQRGLTGYLITAWYPRQNNGIASPYMNQVPAIYPYGGQTYYAELGPDNTKTYYYKVNHVKSSAASGYYIPGLDDASAIPAFKNVPDRNVPVMSGISVAPLTIPGYKVVNVSTTDDGDGGKTVVLQDNFDVSKTHIAYDTDSKYVTGTSINKGVEITYKYVVDPTQTNGITVQDSVFKNSAAVATYHAGLPTGTVQTDANSPLYTVPRTVTEVAAIEAGKKIEDITNIPATIYGTSQNVPLQGNLNLILPKKFQDPATGTTNYTPARYILDATNPITVTYGNGKPNADGYFTSPAVGGGTPSVIRNLIPAKDDAANNLRKITTEANMVGDAGHDVDARKVVGTMLNQPVTITFNYIPNPAYFVTLKVKYEDDQGNNITQKVLDKLADAGNAVPDAPGTEVTGTFYKEANGTNPVQMIYAKANNTGSAYNMTIEAPELTSYLAHPSIEVDDAASWSSSYTTPISSLYATWSAASPKYVVSTNGPADNFVLTVKYTQDPNAVTELSAASLEGGDLYVTSGGSSITYDNYLTNGGTFPRLIRKNINPVTLKYDLDIKRSDLPTPVPNAGYLFDKWTYKGQEVSFNSNGEATLTQITPGTTNIISLIASFKKDQNAWYKYTLHEGDSHIGLLNGSVAEIPRKDASGVDRVNIPWSEIQDYTDEAHNGISVESGYTPKWYEGTVDPLTGRLNLTPIDTATVDLSTLAGKDLYVYGESTTPVAAYVPNVTGSLNSTTGAPTITIDPATPAPMDLRLTYVITDPSGNVVATISGADVMREGGLVTDPAIQAGNTYHVSTVPTTDAGGIVVGAPIPSSITTVAGPSAPATIPVAVTPTVSQDPSNAGQAMITINPTSPNTDYALVDPSGNVVHPFTTPSAPGAPITFNNLNPNTIYRVVPRTTGTNVTPAARIADGAALPVDTSNIGLAVNRFNITAIANNAPAISNFKINGVASTDPAVLQGLLKDTQVEIEASGLDNNSQLFDHWNIVSGGPLPNMNAATNQRLTFDMPNNPVTIQAVYSTPGQTWAPVQYNNGVSPSRNVGIIQPVITDSGNFRIVIDKTPVGSTLRTQMADAIGDDSYRGEFQVSARVQKENPLTSTWEDYALPSGTKLSGVVETGVLMQDREYKFYSATPSNATATAPTFNEEHGDYENAGSAYTGEFNFEFESGMNYVFGYVLPASTFKVKVIDGRDNHLVTRLTIASNKVVNDYASLYASAIQSDYVDNDGITWHYEGLSKDRGMYDPYDPTLRVTADETIYVYYSNDKAERRKAESDLKAAIKNANNQLNRINDPVKRAALQAAINAAQAVIDRMNRKSSTPELIAAIKALNDAVVDAGGRVPNGGGGRGGRGGSGGGSGNASRRSSVYTAGLRVGYDGNWELTNPVEATANPDSSKWVFNLTNGTRAKGWAYLSYTYEGKTKSEWYHFAEDGIMNSGWFLDGGTWYYLSMNHNGFFGEMIKGWHHDGQDGRWYYLDSSSGAMHTNWSKIGGEYYFLNPTAPAQTWFFDNATGRWNFGNVNSRPLGSMYQNETTPDGYHVNESGAWR</sequence>
<organism evidence="4 5">
    <name type="scientific">Lachnoanaerobaculum gingivalis</name>
    <dbReference type="NCBI Taxonomy" id="2490855"/>
    <lineage>
        <taxon>Bacteria</taxon>
        <taxon>Bacillati</taxon>
        <taxon>Bacillota</taxon>
        <taxon>Clostridia</taxon>
        <taxon>Lachnospirales</taxon>
        <taxon>Lachnospiraceae</taxon>
        <taxon>Lachnoanaerobaculum</taxon>
    </lineage>
</organism>
<dbReference type="Gene3D" id="2.10.270.10">
    <property type="entry name" value="Cholin Binding"/>
    <property type="match status" value="1"/>
</dbReference>
<evidence type="ECO:0008006" key="6">
    <source>
        <dbReference type="Google" id="ProtNLM"/>
    </source>
</evidence>
<evidence type="ECO:0000313" key="5">
    <source>
        <dbReference type="Proteomes" id="UP000272490"/>
    </source>
</evidence>
<feature type="coiled-coil region" evidence="1">
    <location>
        <begin position="1366"/>
        <end position="1420"/>
    </location>
</feature>
<protein>
    <recommendedName>
        <fullName evidence="6">N-acetylmuramoyl-L-alanine amidase family protein</fullName>
    </recommendedName>
</protein>
<accession>A0A3P3QXI6</accession>
<evidence type="ECO:0000313" key="4">
    <source>
        <dbReference type="EMBL" id="RRJ25090.1"/>
    </source>
</evidence>
<dbReference type="Proteomes" id="UP000272490">
    <property type="component" value="Unassembled WGS sequence"/>
</dbReference>
<feature type="chain" id="PRO_5018061412" description="N-acetylmuramoyl-L-alanine amidase family protein" evidence="3">
    <location>
        <begin position="32"/>
        <end position="1649"/>
    </location>
</feature>
<reference evidence="4 5" key="1">
    <citation type="submission" date="2018-11" db="EMBL/GenBank/DDBJ databases">
        <title>Genome sequencing of Lachnoanaerobaculum sp. KCOM 2030 (= ChDC B114).</title>
        <authorList>
            <person name="Kook J.-K."/>
            <person name="Park S.-N."/>
            <person name="Lim Y.K."/>
        </authorList>
    </citation>
    <scope>NUCLEOTIDE SEQUENCE [LARGE SCALE GENOMIC DNA]</scope>
    <source>
        <strain evidence="4 5">KCOM 2030</strain>
    </source>
</reference>
<evidence type="ECO:0000256" key="1">
    <source>
        <dbReference type="SAM" id="Coils"/>
    </source>
</evidence>
<name>A0A3P3QXI6_9FIRM</name>
<feature type="region of interest" description="Disordered" evidence="2">
    <location>
        <begin position="1443"/>
        <end position="1467"/>
    </location>
</feature>
<dbReference type="SUPFAM" id="SSF69360">
    <property type="entry name" value="Cell wall binding repeat"/>
    <property type="match status" value="1"/>
</dbReference>
<evidence type="ECO:0000256" key="3">
    <source>
        <dbReference type="SAM" id="SignalP"/>
    </source>
</evidence>
<comment type="caution">
    <text evidence="4">The sequence shown here is derived from an EMBL/GenBank/DDBJ whole genome shotgun (WGS) entry which is preliminary data.</text>
</comment>
<feature type="signal peptide" evidence="3">
    <location>
        <begin position="1"/>
        <end position="31"/>
    </location>
</feature>
<dbReference type="OrthoDB" id="2008319at2"/>
<gene>
    <name evidence="4" type="ORF">EHV10_09260</name>
</gene>